<name>A0AAU0F158_9FLAO</name>
<keyword evidence="3" id="KW-1185">Reference proteome</keyword>
<dbReference type="KEGG" id="bpor:BPO_1022"/>
<dbReference type="InterPro" id="IPR008778">
    <property type="entry name" value="Pirin_C_dom"/>
</dbReference>
<dbReference type="EMBL" id="CP136426">
    <property type="protein sequence ID" value="WOC51669.1"/>
    <property type="molecule type" value="Genomic_DNA"/>
</dbReference>
<dbReference type="InterPro" id="IPR014710">
    <property type="entry name" value="RmlC-like_jellyroll"/>
</dbReference>
<accession>A0AAU0F158</accession>
<gene>
    <name evidence="2" type="ORF">BPO_1022</name>
</gene>
<dbReference type="SUPFAM" id="SSF51182">
    <property type="entry name" value="RmlC-like cupins"/>
    <property type="match status" value="1"/>
</dbReference>
<evidence type="ECO:0000313" key="3">
    <source>
        <dbReference type="Proteomes" id="UP001432059"/>
    </source>
</evidence>
<reference evidence="2" key="1">
    <citation type="submission" date="2023-10" db="EMBL/GenBank/DDBJ databases">
        <title>Characterization and whole genome sequencing of a novel strain of Bergeyella porcorum QD2021 isolated from pig.</title>
        <authorList>
            <person name="Liu G."/>
            <person name="Chen C."/>
            <person name="Han X."/>
        </authorList>
    </citation>
    <scope>NUCLEOTIDE SEQUENCE</scope>
    <source>
        <strain evidence="2">QD2021</strain>
    </source>
</reference>
<dbReference type="PANTHER" id="PTHR43594">
    <property type="entry name" value="QUERCETIN 2,3-DIOXYGENASE"/>
    <property type="match status" value="1"/>
</dbReference>
<dbReference type="InterPro" id="IPR011051">
    <property type="entry name" value="RmlC_Cupin_sf"/>
</dbReference>
<evidence type="ECO:0000259" key="1">
    <source>
        <dbReference type="Pfam" id="PF05726"/>
    </source>
</evidence>
<dbReference type="Gene3D" id="2.60.120.10">
    <property type="entry name" value="Jelly Rolls"/>
    <property type="match status" value="1"/>
</dbReference>
<dbReference type="InterPro" id="IPR053186">
    <property type="entry name" value="QDO-related"/>
</dbReference>
<dbReference type="Pfam" id="PF05726">
    <property type="entry name" value="Pirin_C"/>
    <property type="match status" value="1"/>
</dbReference>
<dbReference type="PANTHER" id="PTHR43594:SF1">
    <property type="entry name" value="QUERCETIN 2,3-DIOXYGENASE PA2418-RELATED"/>
    <property type="match status" value="1"/>
</dbReference>
<proteinExistence type="predicted"/>
<protein>
    <recommendedName>
        <fullName evidence="1">Pirin C-terminal domain-containing protein</fullName>
    </recommendedName>
</protein>
<evidence type="ECO:0000313" key="2">
    <source>
        <dbReference type="EMBL" id="WOC51669.1"/>
    </source>
</evidence>
<organism evidence="2 3">
    <name type="scientific">Bergeyella porcorum</name>
    <dbReference type="NCBI Taxonomy" id="1735111"/>
    <lineage>
        <taxon>Bacteria</taxon>
        <taxon>Pseudomonadati</taxon>
        <taxon>Bacteroidota</taxon>
        <taxon>Flavobacteriia</taxon>
        <taxon>Flavobacteriales</taxon>
        <taxon>Weeksellaceae</taxon>
        <taxon>Bergeyella</taxon>
    </lineage>
</organism>
<dbReference type="AlphaFoldDB" id="A0AAU0F158"/>
<feature type="domain" description="Pirin C-terminal" evidence="1">
    <location>
        <begin position="1"/>
        <end position="39"/>
    </location>
</feature>
<dbReference type="Proteomes" id="UP001432059">
    <property type="component" value="Chromosome"/>
</dbReference>
<sequence length="42" mass="4699">MLLSGEPINEPIAAYGPFVMNTRDELIQAFEDFNSGKFGHLE</sequence>